<dbReference type="Pfam" id="PF08241">
    <property type="entry name" value="Methyltransf_11"/>
    <property type="match status" value="1"/>
</dbReference>
<dbReference type="PANTHER" id="PTHR44942:SF4">
    <property type="entry name" value="METHYLTRANSFERASE TYPE 11 DOMAIN-CONTAINING PROTEIN"/>
    <property type="match status" value="1"/>
</dbReference>
<evidence type="ECO:0000256" key="3">
    <source>
        <dbReference type="ARBA" id="ARBA00022679"/>
    </source>
</evidence>
<dbReference type="AlphaFoldDB" id="A0A2I1IPQ6"/>
<evidence type="ECO:0000259" key="5">
    <source>
        <dbReference type="SMART" id="SM00650"/>
    </source>
</evidence>
<dbReference type="GO" id="GO:0000179">
    <property type="term" value="F:rRNA (adenine-N6,N6-)-dimethyltransferase activity"/>
    <property type="evidence" value="ECO:0007669"/>
    <property type="project" value="InterPro"/>
</dbReference>
<dbReference type="InterPro" id="IPR020598">
    <property type="entry name" value="rRNA_Ade_methylase_Trfase_N"/>
</dbReference>
<proteinExistence type="inferred from homology"/>
<comment type="similarity">
    <text evidence="1">Belongs to the methyltransferase superfamily.</text>
</comment>
<feature type="domain" description="Ribosomal RNA adenine methylase transferase N-terminal" evidence="5">
    <location>
        <begin position="65"/>
        <end position="197"/>
    </location>
</feature>
<dbReference type="InterPro" id="IPR013216">
    <property type="entry name" value="Methyltransf_11"/>
</dbReference>
<protein>
    <submittedName>
        <fullName evidence="6">Class I SAM-dependent methyltransferase</fullName>
    </submittedName>
</protein>
<dbReference type="InterPro" id="IPR051052">
    <property type="entry name" value="Diverse_substrate_MTase"/>
</dbReference>
<keyword evidence="3 6" id="KW-0808">Transferase</keyword>
<dbReference type="InterPro" id="IPR029063">
    <property type="entry name" value="SAM-dependent_MTases_sf"/>
</dbReference>
<organism evidence="6 7">
    <name type="scientific">Winkia neuii</name>
    <dbReference type="NCBI Taxonomy" id="33007"/>
    <lineage>
        <taxon>Bacteria</taxon>
        <taxon>Bacillati</taxon>
        <taxon>Actinomycetota</taxon>
        <taxon>Actinomycetes</taxon>
        <taxon>Actinomycetales</taxon>
        <taxon>Actinomycetaceae</taxon>
        <taxon>Winkia</taxon>
    </lineage>
</organism>
<gene>
    <name evidence="6" type="ORF">CYJ19_00555</name>
</gene>
<dbReference type="PANTHER" id="PTHR44942">
    <property type="entry name" value="METHYLTRANSF_11 DOMAIN-CONTAINING PROTEIN"/>
    <property type="match status" value="1"/>
</dbReference>
<evidence type="ECO:0000313" key="6">
    <source>
        <dbReference type="EMBL" id="PKY73117.1"/>
    </source>
</evidence>
<sequence length="293" mass="32376">MDRPRARNRRIYYRYSQGGSRCDLDLLGAGICPQGQVSWSKPGANPFSKVLPGYSAARPAYPPAALEALWEGSPRRVVEFGAGSGTLTRALLARGAEVAAVEASPSMCEQLRADTDPEFFASGRLKLHCADAHHTPLPNGWADLVVAAQTWHWLDSHPACAEAARLLAEGGHLAILYNQLDVSVPWVHRLTRIMRSGDVRRGDPPPLGEPFGRARRTQVRWYNTVTAEDVIALGRTHASYLNANETGREKMQGNLRWYIYRHMGHCAGARLSLPYLTDIWITERKLPSNGSGK</sequence>
<dbReference type="Proteomes" id="UP000235122">
    <property type="component" value="Unassembled WGS sequence"/>
</dbReference>
<dbReference type="STRING" id="33007.HMPREF3198_00734"/>
<dbReference type="SUPFAM" id="SSF53335">
    <property type="entry name" value="S-adenosyl-L-methionine-dependent methyltransferases"/>
    <property type="match status" value="1"/>
</dbReference>
<accession>A0A2I1IPQ6</accession>
<dbReference type="CDD" id="cd02440">
    <property type="entry name" value="AdoMet_MTases"/>
    <property type="match status" value="1"/>
</dbReference>
<dbReference type="SMART" id="SM00650">
    <property type="entry name" value="rADc"/>
    <property type="match status" value="1"/>
</dbReference>
<dbReference type="EMBL" id="PKKO01000001">
    <property type="protein sequence ID" value="PKY73117.1"/>
    <property type="molecule type" value="Genomic_DNA"/>
</dbReference>
<name>A0A2I1IPQ6_9ACTO</name>
<evidence type="ECO:0000256" key="4">
    <source>
        <dbReference type="ARBA" id="ARBA00022691"/>
    </source>
</evidence>
<evidence type="ECO:0000256" key="1">
    <source>
        <dbReference type="ARBA" id="ARBA00008361"/>
    </source>
</evidence>
<evidence type="ECO:0000256" key="2">
    <source>
        <dbReference type="ARBA" id="ARBA00022603"/>
    </source>
</evidence>
<keyword evidence="7" id="KW-1185">Reference proteome</keyword>
<keyword evidence="4" id="KW-0949">S-adenosyl-L-methionine</keyword>
<dbReference type="Gene3D" id="3.40.50.150">
    <property type="entry name" value="Vaccinia Virus protein VP39"/>
    <property type="match status" value="1"/>
</dbReference>
<reference evidence="6 7" key="1">
    <citation type="submission" date="2017-12" db="EMBL/GenBank/DDBJ databases">
        <title>Phylogenetic diversity of female urinary microbiome.</title>
        <authorList>
            <person name="Thomas-White K."/>
            <person name="Wolfe A.J."/>
        </authorList>
    </citation>
    <scope>NUCLEOTIDE SEQUENCE [LARGE SCALE GENOMIC DNA]</scope>
    <source>
        <strain evidence="6 7">UMB0402</strain>
    </source>
</reference>
<comment type="caution">
    <text evidence="6">The sequence shown here is derived from an EMBL/GenBank/DDBJ whole genome shotgun (WGS) entry which is preliminary data.</text>
</comment>
<evidence type="ECO:0000313" key="7">
    <source>
        <dbReference type="Proteomes" id="UP000235122"/>
    </source>
</evidence>
<keyword evidence="2 6" id="KW-0489">Methyltransferase</keyword>